<gene>
    <name evidence="2" type="ORF">CYMTET_25177</name>
</gene>
<dbReference type="Proteomes" id="UP001190700">
    <property type="component" value="Unassembled WGS sequence"/>
</dbReference>
<dbReference type="EMBL" id="LGRX02013379">
    <property type="protein sequence ID" value="KAK3266181.1"/>
    <property type="molecule type" value="Genomic_DNA"/>
</dbReference>
<feature type="compositionally biased region" description="Polar residues" evidence="1">
    <location>
        <begin position="140"/>
        <end position="152"/>
    </location>
</feature>
<protein>
    <submittedName>
        <fullName evidence="2">Uncharacterized protein</fullName>
    </submittedName>
</protein>
<feature type="compositionally biased region" description="Basic residues" evidence="1">
    <location>
        <begin position="348"/>
        <end position="359"/>
    </location>
</feature>
<feature type="compositionally biased region" description="Basic and acidic residues" evidence="1">
    <location>
        <begin position="210"/>
        <end position="221"/>
    </location>
</feature>
<evidence type="ECO:0000313" key="3">
    <source>
        <dbReference type="Proteomes" id="UP001190700"/>
    </source>
</evidence>
<evidence type="ECO:0000313" key="2">
    <source>
        <dbReference type="EMBL" id="KAK3266181.1"/>
    </source>
</evidence>
<name>A0AAE0FVU7_9CHLO</name>
<keyword evidence="3" id="KW-1185">Reference proteome</keyword>
<proteinExistence type="predicted"/>
<sequence>MLKKHNEMVEWEETAVEAQESGVETLAEVAAGETGGDVEEEKEEAQEGASVGDDDEVGDGDEEVEGEEPVGEEDGQENEEEDNEEEEEGDEEGDEEEDGKFDFEKESDEELSATFNVRGSVVLRSQHAPSTTPVAWDFSGVSSENGPSSTPNARAPVTASGEHAPSSTPAEATVIAVLTFEGHTATPPDNPKRRKRSGKPRPRAPLSVRRAHDPDMERHMQEAVGAGSTSTARAPVTASGEHVPTSAPTEATVAVTFEGHTATPSDNPKRRRKRSGTPRPRAPLSVRRAQDPDTVRYIGRKQWARAPHPVQGRSVTASGEHVPRSTPTEATVAGKFEGHTVTPSDSPKRRRKRSGKPHPRASVSVRRAQDRRACSVEYINQLVIPAARTADEGLGVRPNLQQST</sequence>
<evidence type="ECO:0000256" key="1">
    <source>
        <dbReference type="SAM" id="MobiDB-lite"/>
    </source>
</evidence>
<feature type="region of interest" description="Disordered" evidence="1">
    <location>
        <begin position="1"/>
        <end position="111"/>
    </location>
</feature>
<feature type="region of interest" description="Disordered" evidence="1">
    <location>
        <begin position="124"/>
        <end position="370"/>
    </location>
</feature>
<dbReference type="AlphaFoldDB" id="A0AAE0FVU7"/>
<feature type="compositionally biased region" description="Acidic residues" evidence="1">
    <location>
        <begin position="36"/>
        <end position="111"/>
    </location>
</feature>
<reference evidence="2 3" key="1">
    <citation type="journal article" date="2015" name="Genome Biol. Evol.">
        <title>Comparative Genomics of a Bacterivorous Green Alga Reveals Evolutionary Causalities and Consequences of Phago-Mixotrophic Mode of Nutrition.</title>
        <authorList>
            <person name="Burns J.A."/>
            <person name="Paasch A."/>
            <person name="Narechania A."/>
            <person name="Kim E."/>
        </authorList>
    </citation>
    <scope>NUCLEOTIDE SEQUENCE [LARGE SCALE GENOMIC DNA]</scope>
    <source>
        <strain evidence="2 3">PLY_AMNH</strain>
    </source>
</reference>
<comment type="caution">
    <text evidence="2">The sequence shown here is derived from an EMBL/GenBank/DDBJ whole genome shotgun (WGS) entry which is preliminary data.</text>
</comment>
<organism evidence="2 3">
    <name type="scientific">Cymbomonas tetramitiformis</name>
    <dbReference type="NCBI Taxonomy" id="36881"/>
    <lineage>
        <taxon>Eukaryota</taxon>
        <taxon>Viridiplantae</taxon>
        <taxon>Chlorophyta</taxon>
        <taxon>Pyramimonadophyceae</taxon>
        <taxon>Pyramimonadales</taxon>
        <taxon>Pyramimonadaceae</taxon>
        <taxon>Cymbomonas</taxon>
    </lineage>
</organism>
<feature type="compositionally biased region" description="Basic residues" evidence="1">
    <location>
        <begin position="192"/>
        <end position="202"/>
    </location>
</feature>
<accession>A0AAE0FVU7</accession>